<sequence>MTANMSSLIDDVLEKDIFEELNLSEVAVLGVGAYGKVVLAVSKDDPKEKLALKMFSLSEDEADEDARKQDEETKRMFCKEVQVMKGLHHCSIMPLLYSVQAPDCLALVMPACERGAVADAITTLLPSQQLKYIRQLCQAIHYLHEKNTVHLDIKANNILIDDDDNILLSDFGFSRVLPNKHVEIFVELGTEYYRAPETYSDERVNPFKVDMYAFGMTCWTIVMKTRPSKVDFLDIIRTSLGVPYIYKRMVTFLLQADPDNRPSAAQVLEIVSKL</sequence>
<feature type="domain" description="Protein kinase" evidence="7">
    <location>
        <begin position="23"/>
        <end position="274"/>
    </location>
</feature>
<name>A0A9W3BI02_BIOGL</name>
<keyword evidence="3 6" id="KW-0547">Nucleotide-binding</keyword>
<protein>
    <submittedName>
        <fullName evidence="9">Probable serine/threonine-protein kinase MARK-A</fullName>
    </submittedName>
</protein>
<reference evidence="9" key="1">
    <citation type="submission" date="2025-08" db="UniProtKB">
        <authorList>
            <consortium name="RefSeq"/>
        </authorList>
    </citation>
    <scope>IDENTIFICATION</scope>
</reference>
<evidence type="ECO:0000256" key="2">
    <source>
        <dbReference type="ARBA" id="ARBA00022679"/>
    </source>
</evidence>
<dbReference type="CDD" id="cd00180">
    <property type="entry name" value="PKc"/>
    <property type="match status" value="1"/>
</dbReference>
<dbReference type="InterPro" id="IPR000719">
    <property type="entry name" value="Prot_kinase_dom"/>
</dbReference>
<dbReference type="InterPro" id="IPR050660">
    <property type="entry name" value="NEK_Ser/Thr_kinase"/>
</dbReference>
<dbReference type="Gene3D" id="1.10.510.10">
    <property type="entry name" value="Transferase(Phosphotransferase) domain 1"/>
    <property type="match status" value="1"/>
</dbReference>
<keyword evidence="4 9" id="KW-0418">Kinase</keyword>
<dbReference type="PROSITE" id="PS00107">
    <property type="entry name" value="PROTEIN_KINASE_ATP"/>
    <property type="match status" value="1"/>
</dbReference>
<evidence type="ECO:0000313" key="9">
    <source>
        <dbReference type="RefSeq" id="XP_055899182.1"/>
    </source>
</evidence>
<organism evidence="8 9">
    <name type="scientific">Biomphalaria glabrata</name>
    <name type="common">Bloodfluke planorb</name>
    <name type="synonym">Freshwater snail</name>
    <dbReference type="NCBI Taxonomy" id="6526"/>
    <lineage>
        <taxon>Eukaryota</taxon>
        <taxon>Metazoa</taxon>
        <taxon>Spiralia</taxon>
        <taxon>Lophotrochozoa</taxon>
        <taxon>Mollusca</taxon>
        <taxon>Gastropoda</taxon>
        <taxon>Heterobranchia</taxon>
        <taxon>Euthyneura</taxon>
        <taxon>Panpulmonata</taxon>
        <taxon>Hygrophila</taxon>
        <taxon>Lymnaeoidea</taxon>
        <taxon>Planorbidae</taxon>
        <taxon>Biomphalaria</taxon>
    </lineage>
</organism>
<feature type="binding site" evidence="6">
    <location>
        <position position="53"/>
    </location>
    <ligand>
        <name>ATP</name>
        <dbReference type="ChEBI" id="CHEBI:30616"/>
    </ligand>
</feature>
<dbReference type="OMA" id="QPHIVPC"/>
<dbReference type="PANTHER" id="PTHR43671">
    <property type="entry name" value="SERINE/THREONINE-PROTEIN KINASE NEK"/>
    <property type="match status" value="1"/>
</dbReference>
<dbReference type="AlphaFoldDB" id="A0A9W3BI02"/>
<dbReference type="SMART" id="SM00220">
    <property type="entry name" value="S_TKc"/>
    <property type="match status" value="1"/>
</dbReference>
<proteinExistence type="inferred from homology"/>
<gene>
    <name evidence="9" type="primary">LOC129928562</name>
</gene>
<dbReference type="InterPro" id="IPR017441">
    <property type="entry name" value="Protein_kinase_ATP_BS"/>
</dbReference>
<dbReference type="GO" id="GO:0004674">
    <property type="term" value="F:protein serine/threonine kinase activity"/>
    <property type="evidence" value="ECO:0007669"/>
    <property type="project" value="TreeGrafter"/>
</dbReference>
<keyword evidence="2" id="KW-0808">Transferase</keyword>
<dbReference type="GeneID" id="129928562"/>
<dbReference type="SUPFAM" id="SSF56112">
    <property type="entry name" value="Protein kinase-like (PK-like)"/>
    <property type="match status" value="1"/>
</dbReference>
<keyword evidence="8" id="KW-1185">Reference proteome</keyword>
<evidence type="ECO:0000256" key="1">
    <source>
        <dbReference type="ARBA" id="ARBA00010886"/>
    </source>
</evidence>
<dbReference type="PROSITE" id="PS50011">
    <property type="entry name" value="PROTEIN_KINASE_DOM"/>
    <property type="match status" value="1"/>
</dbReference>
<keyword evidence="5 6" id="KW-0067">ATP-binding</keyword>
<evidence type="ECO:0000256" key="5">
    <source>
        <dbReference type="ARBA" id="ARBA00022840"/>
    </source>
</evidence>
<dbReference type="GO" id="GO:0005524">
    <property type="term" value="F:ATP binding"/>
    <property type="evidence" value="ECO:0007669"/>
    <property type="project" value="UniProtKB-UniRule"/>
</dbReference>
<dbReference type="RefSeq" id="XP_055899182.1">
    <property type="nucleotide sequence ID" value="XM_056043207.1"/>
</dbReference>
<evidence type="ECO:0000313" key="8">
    <source>
        <dbReference type="Proteomes" id="UP001165740"/>
    </source>
</evidence>
<evidence type="ECO:0000256" key="6">
    <source>
        <dbReference type="PROSITE-ProRule" id="PRU10141"/>
    </source>
</evidence>
<evidence type="ECO:0000256" key="4">
    <source>
        <dbReference type="ARBA" id="ARBA00022777"/>
    </source>
</evidence>
<dbReference type="Proteomes" id="UP001165740">
    <property type="component" value="Chromosome 10"/>
</dbReference>
<evidence type="ECO:0000256" key="3">
    <source>
        <dbReference type="ARBA" id="ARBA00022741"/>
    </source>
</evidence>
<dbReference type="PANTHER" id="PTHR43671:SF106">
    <property type="entry name" value="NIMA-LIKE KINASE"/>
    <property type="match status" value="1"/>
</dbReference>
<accession>A0A9W3BI02</accession>
<dbReference type="OrthoDB" id="6068455at2759"/>
<comment type="similarity">
    <text evidence="1">Belongs to the protein kinase superfamily. NEK Ser/Thr protein kinase family. NIMA subfamily.</text>
</comment>
<evidence type="ECO:0000259" key="7">
    <source>
        <dbReference type="PROSITE" id="PS50011"/>
    </source>
</evidence>
<dbReference type="Pfam" id="PF00069">
    <property type="entry name" value="Pkinase"/>
    <property type="match status" value="1"/>
</dbReference>
<dbReference type="InterPro" id="IPR011009">
    <property type="entry name" value="Kinase-like_dom_sf"/>
</dbReference>